<evidence type="ECO:0000256" key="6">
    <source>
        <dbReference type="ARBA" id="ARBA00022989"/>
    </source>
</evidence>
<dbReference type="EMBL" id="QVTD01000003">
    <property type="protein sequence ID" value="RFU64809.1"/>
    <property type="molecule type" value="Genomic_DNA"/>
</dbReference>
<dbReference type="InterPro" id="IPR002549">
    <property type="entry name" value="AI-2E-like"/>
</dbReference>
<dbReference type="Pfam" id="PF01594">
    <property type="entry name" value="AI-2E_transport"/>
    <property type="match status" value="1"/>
</dbReference>
<dbReference type="RefSeq" id="WP_117320985.1">
    <property type="nucleotide sequence ID" value="NZ_QVTD01000003.1"/>
</dbReference>
<dbReference type="OrthoDB" id="9793390at2"/>
<sequence length="367" mass="41321">MWINKPFFKYATGVLLTIFIIFLLGKIDYFLQPFQKMIGTIFFPILIAGLFYYISRPLVRLLSRFMPKTISILAFFAAVIGLIYLAVHFAAPTVSEQVQNLSSQFPDKVKEISSKSEETIKENDFGMVKDSERIEEKARDYLQSISSKISGNLINIISVITNIATVLIIVPFILFYFLKDDHKLRPFLLKYIPGEVENEGNIILKDVDNTLSAYIVGQFIIALVDGVLMFIGYKVIGLDFAIILALFAMCLTVVPFLGPFIGIIPALFVALQQEPMMAVKVLAVLLIVQQLEGNLVTPHVMGKRLHIHPLTILLLLLVAGSIYGFIGILIAIPLYSVIKTLIKNFRRFYQLRQSSSAKPLNRHEASK</sequence>
<comment type="subcellular location">
    <subcellularLocation>
        <location evidence="1">Cell membrane</location>
        <topology evidence="1">Multi-pass membrane protein</topology>
    </subcellularLocation>
</comment>
<keyword evidence="10" id="KW-1185">Reference proteome</keyword>
<dbReference type="GO" id="GO:0005886">
    <property type="term" value="C:plasma membrane"/>
    <property type="evidence" value="ECO:0007669"/>
    <property type="project" value="UniProtKB-SubCell"/>
</dbReference>
<organism evidence="9 10">
    <name type="scientific">Peribacillus glennii</name>
    <dbReference type="NCBI Taxonomy" id="2303991"/>
    <lineage>
        <taxon>Bacteria</taxon>
        <taxon>Bacillati</taxon>
        <taxon>Bacillota</taxon>
        <taxon>Bacilli</taxon>
        <taxon>Bacillales</taxon>
        <taxon>Bacillaceae</taxon>
        <taxon>Peribacillus</taxon>
    </lineage>
</organism>
<evidence type="ECO:0000256" key="5">
    <source>
        <dbReference type="ARBA" id="ARBA00022692"/>
    </source>
</evidence>
<keyword evidence="7 8" id="KW-0472">Membrane</keyword>
<keyword evidence="5 8" id="KW-0812">Transmembrane</keyword>
<feature type="transmembrane region" description="Helical" evidence="8">
    <location>
        <begin position="37"/>
        <end position="54"/>
    </location>
</feature>
<evidence type="ECO:0000313" key="9">
    <source>
        <dbReference type="EMBL" id="RFU64809.1"/>
    </source>
</evidence>
<keyword evidence="4" id="KW-1003">Cell membrane</keyword>
<evidence type="ECO:0000256" key="4">
    <source>
        <dbReference type="ARBA" id="ARBA00022475"/>
    </source>
</evidence>
<feature type="transmembrane region" description="Helical" evidence="8">
    <location>
        <begin position="281"/>
        <end position="300"/>
    </location>
</feature>
<comment type="caution">
    <text evidence="9">The sequence shown here is derived from an EMBL/GenBank/DDBJ whole genome shotgun (WGS) entry which is preliminary data.</text>
</comment>
<evidence type="ECO:0000256" key="1">
    <source>
        <dbReference type="ARBA" id="ARBA00004651"/>
    </source>
</evidence>
<evidence type="ECO:0000256" key="2">
    <source>
        <dbReference type="ARBA" id="ARBA00009773"/>
    </source>
</evidence>
<keyword evidence="6 8" id="KW-1133">Transmembrane helix</keyword>
<feature type="transmembrane region" description="Helical" evidence="8">
    <location>
        <begin position="7"/>
        <end position="25"/>
    </location>
</feature>
<dbReference type="PANTHER" id="PTHR21716">
    <property type="entry name" value="TRANSMEMBRANE PROTEIN"/>
    <property type="match status" value="1"/>
</dbReference>
<name>A0A372LFG1_9BACI</name>
<evidence type="ECO:0000256" key="3">
    <source>
        <dbReference type="ARBA" id="ARBA00022448"/>
    </source>
</evidence>
<feature type="transmembrane region" description="Helical" evidence="8">
    <location>
        <begin position="70"/>
        <end position="91"/>
    </location>
</feature>
<evidence type="ECO:0000256" key="7">
    <source>
        <dbReference type="ARBA" id="ARBA00023136"/>
    </source>
</evidence>
<feature type="transmembrane region" description="Helical" evidence="8">
    <location>
        <begin position="242"/>
        <end position="269"/>
    </location>
</feature>
<feature type="transmembrane region" description="Helical" evidence="8">
    <location>
        <begin position="153"/>
        <end position="178"/>
    </location>
</feature>
<evidence type="ECO:0000313" key="10">
    <source>
        <dbReference type="Proteomes" id="UP000262939"/>
    </source>
</evidence>
<reference evidence="9 10" key="1">
    <citation type="submission" date="2018-08" db="EMBL/GenBank/DDBJ databases">
        <title>Bacillus chawlae sp. nov., Bacillus glennii sp. nov., and Bacillus saganii sp. nov. Isolated from the Vehicle Assembly Building at Kennedy Space Center where the Viking Spacecraft were Assembled.</title>
        <authorList>
            <person name="Seuylemezian A."/>
            <person name="Vaishampayan P."/>
        </authorList>
    </citation>
    <scope>NUCLEOTIDE SEQUENCE [LARGE SCALE GENOMIC DNA]</scope>
    <source>
        <strain evidence="9 10">V44-8</strain>
    </source>
</reference>
<gene>
    <name evidence="9" type="ORF">D0466_02470</name>
</gene>
<protein>
    <submittedName>
        <fullName evidence="9">AI-2E family transporter</fullName>
    </submittedName>
</protein>
<dbReference type="PANTHER" id="PTHR21716:SF53">
    <property type="entry name" value="PERMEASE PERM-RELATED"/>
    <property type="match status" value="1"/>
</dbReference>
<feature type="transmembrane region" description="Helical" evidence="8">
    <location>
        <begin position="312"/>
        <end position="338"/>
    </location>
</feature>
<feature type="transmembrane region" description="Helical" evidence="8">
    <location>
        <begin position="211"/>
        <end position="236"/>
    </location>
</feature>
<evidence type="ECO:0000256" key="8">
    <source>
        <dbReference type="SAM" id="Phobius"/>
    </source>
</evidence>
<accession>A0A372LFG1</accession>
<comment type="similarity">
    <text evidence="2">Belongs to the autoinducer-2 exporter (AI-2E) (TC 2.A.86) family.</text>
</comment>
<dbReference type="Proteomes" id="UP000262939">
    <property type="component" value="Unassembled WGS sequence"/>
</dbReference>
<proteinExistence type="inferred from homology"/>
<dbReference type="AlphaFoldDB" id="A0A372LFG1"/>
<dbReference type="GO" id="GO:0055085">
    <property type="term" value="P:transmembrane transport"/>
    <property type="evidence" value="ECO:0007669"/>
    <property type="project" value="TreeGrafter"/>
</dbReference>
<keyword evidence="3" id="KW-0813">Transport</keyword>